<keyword evidence="2" id="KW-1185">Reference proteome</keyword>
<evidence type="ECO:0000313" key="1">
    <source>
        <dbReference type="EMBL" id="KAK2942231.1"/>
    </source>
</evidence>
<reference evidence="1 2" key="1">
    <citation type="journal article" date="2022" name="bioRxiv">
        <title>Genomics of Preaxostyla Flagellates Illuminates Evolutionary Transitions and the Path Towards Mitochondrial Loss.</title>
        <authorList>
            <person name="Novak L.V.F."/>
            <person name="Treitli S.C."/>
            <person name="Pyrih J."/>
            <person name="Halakuc P."/>
            <person name="Pipaliya S.V."/>
            <person name="Vacek V."/>
            <person name="Brzon O."/>
            <person name="Soukal P."/>
            <person name="Eme L."/>
            <person name="Dacks J.B."/>
            <person name="Karnkowska A."/>
            <person name="Elias M."/>
            <person name="Hampl V."/>
        </authorList>
    </citation>
    <scope>NUCLEOTIDE SEQUENCE [LARGE SCALE GENOMIC DNA]</scope>
    <source>
        <strain evidence="1">NAU3</strain>
        <tissue evidence="1">Gut</tissue>
    </source>
</reference>
<dbReference type="Proteomes" id="UP001281761">
    <property type="component" value="Unassembled WGS sequence"/>
</dbReference>
<organism evidence="1 2">
    <name type="scientific">Blattamonas nauphoetae</name>
    <dbReference type="NCBI Taxonomy" id="2049346"/>
    <lineage>
        <taxon>Eukaryota</taxon>
        <taxon>Metamonada</taxon>
        <taxon>Preaxostyla</taxon>
        <taxon>Oxymonadida</taxon>
        <taxon>Blattamonas</taxon>
    </lineage>
</organism>
<comment type="caution">
    <text evidence="1">The sequence shown here is derived from an EMBL/GenBank/DDBJ whole genome shotgun (WGS) entry which is preliminary data.</text>
</comment>
<gene>
    <name evidence="1" type="ORF">BLNAU_22861</name>
</gene>
<dbReference type="EMBL" id="JARBJD010000423">
    <property type="protein sequence ID" value="KAK2942231.1"/>
    <property type="molecule type" value="Genomic_DNA"/>
</dbReference>
<sequence>MQPSIRSHKLTELDLVFIEFHVIVQLRAKYEETEEANELTVKAVLDQNKHNISSPPMLRSYHLRPHNHLTIFAQLQVHTHPYSRRIQPKEQPNAIPHLPSPSCRSHLLQTHTAAQIGWYSVERMTVMNEGALREVRGRTEE</sequence>
<evidence type="ECO:0000313" key="2">
    <source>
        <dbReference type="Proteomes" id="UP001281761"/>
    </source>
</evidence>
<name>A0ABQ9WRV6_9EUKA</name>
<proteinExistence type="predicted"/>
<protein>
    <submittedName>
        <fullName evidence="1">Uncharacterized protein</fullName>
    </submittedName>
</protein>
<accession>A0ABQ9WRV6</accession>